<accession>A0A4R8DES4</accession>
<reference evidence="5 6" key="1">
    <citation type="submission" date="2019-03" db="EMBL/GenBank/DDBJ databases">
        <title>Genomic Encyclopedia of Type Strains, Phase IV (KMG-IV): sequencing the most valuable type-strain genomes for metagenomic binning, comparative biology and taxonomic classification.</title>
        <authorList>
            <person name="Goeker M."/>
        </authorList>
    </citation>
    <scope>NUCLEOTIDE SEQUENCE [LARGE SCALE GENOMIC DNA]</scope>
    <source>
        <strain evidence="5 6">DSM 100059</strain>
    </source>
</reference>
<evidence type="ECO:0000256" key="3">
    <source>
        <dbReference type="ARBA" id="ARBA00023163"/>
    </source>
</evidence>
<evidence type="ECO:0000313" key="5">
    <source>
        <dbReference type="EMBL" id="TDW95897.1"/>
    </source>
</evidence>
<evidence type="ECO:0000256" key="2">
    <source>
        <dbReference type="ARBA" id="ARBA00023125"/>
    </source>
</evidence>
<dbReference type="RefSeq" id="WP_133995680.1">
    <property type="nucleotide sequence ID" value="NZ_SODV01000002.1"/>
</dbReference>
<dbReference type="AlphaFoldDB" id="A0A4R8DES4"/>
<keyword evidence="2" id="KW-0238">DNA-binding</keyword>
<proteinExistence type="predicted"/>
<dbReference type="InterPro" id="IPR009057">
    <property type="entry name" value="Homeodomain-like_sf"/>
</dbReference>
<dbReference type="GO" id="GO:0003700">
    <property type="term" value="F:DNA-binding transcription factor activity"/>
    <property type="evidence" value="ECO:0007669"/>
    <property type="project" value="InterPro"/>
</dbReference>
<protein>
    <submittedName>
        <fullName evidence="5">Helix-turn-helix protein</fullName>
    </submittedName>
</protein>
<gene>
    <name evidence="5" type="ORF">EDB95_3718</name>
</gene>
<dbReference type="Gene3D" id="1.10.10.60">
    <property type="entry name" value="Homeodomain-like"/>
    <property type="match status" value="2"/>
</dbReference>
<dbReference type="PANTHER" id="PTHR43280">
    <property type="entry name" value="ARAC-FAMILY TRANSCRIPTIONAL REGULATOR"/>
    <property type="match status" value="1"/>
</dbReference>
<dbReference type="PRINTS" id="PR00032">
    <property type="entry name" value="HTHARAC"/>
</dbReference>
<dbReference type="PANTHER" id="PTHR43280:SF27">
    <property type="entry name" value="TRANSCRIPTIONAL REGULATOR MTLR"/>
    <property type="match status" value="1"/>
</dbReference>
<keyword evidence="1" id="KW-0805">Transcription regulation</keyword>
<name>A0A4R8DES4_9BACT</name>
<evidence type="ECO:0000259" key="4">
    <source>
        <dbReference type="PROSITE" id="PS01124"/>
    </source>
</evidence>
<organism evidence="5 6">
    <name type="scientific">Dinghuibacter silviterrae</name>
    <dbReference type="NCBI Taxonomy" id="1539049"/>
    <lineage>
        <taxon>Bacteria</taxon>
        <taxon>Pseudomonadati</taxon>
        <taxon>Bacteroidota</taxon>
        <taxon>Chitinophagia</taxon>
        <taxon>Chitinophagales</taxon>
        <taxon>Chitinophagaceae</taxon>
        <taxon>Dinghuibacter</taxon>
    </lineage>
</organism>
<dbReference type="PROSITE" id="PS01124">
    <property type="entry name" value="HTH_ARAC_FAMILY_2"/>
    <property type="match status" value="1"/>
</dbReference>
<dbReference type="Proteomes" id="UP000294498">
    <property type="component" value="Unassembled WGS sequence"/>
</dbReference>
<dbReference type="PROSITE" id="PS00041">
    <property type="entry name" value="HTH_ARAC_FAMILY_1"/>
    <property type="match status" value="1"/>
</dbReference>
<dbReference type="SUPFAM" id="SSF46689">
    <property type="entry name" value="Homeodomain-like"/>
    <property type="match status" value="2"/>
</dbReference>
<dbReference type="OrthoDB" id="745435at2"/>
<dbReference type="Pfam" id="PF12833">
    <property type="entry name" value="HTH_18"/>
    <property type="match status" value="1"/>
</dbReference>
<evidence type="ECO:0000256" key="1">
    <source>
        <dbReference type="ARBA" id="ARBA00023015"/>
    </source>
</evidence>
<dbReference type="EMBL" id="SODV01000002">
    <property type="protein sequence ID" value="TDW95897.1"/>
    <property type="molecule type" value="Genomic_DNA"/>
</dbReference>
<keyword evidence="3" id="KW-0804">Transcription</keyword>
<evidence type="ECO:0000313" key="6">
    <source>
        <dbReference type="Proteomes" id="UP000294498"/>
    </source>
</evidence>
<dbReference type="GO" id="GO:0043565">
    <property type="term" value="F:sequence-specific DNA binding"/>
    <property type="evidence" value="ECO:0007669"/>
    <property type="project" value="InterPro"/>
</dbReference>
<sequence>MKANLIPIGATETISIKKINEHHYSSPFHFHKICELNHVVSSCGKRIVGDNIDNFSDGDLVLMSPDLPHIWYNDPVILNNPPKTKLAKAVVVYFPINFLDKLTSDNLALIKTKKMMEKANRGLRFYGTTQKFVSKKLSTIAEKNGFERIIAFLEIIEALTESREYEQLASVGYAHNFNERDTERMTRVFKYLMQHFADPISLQEIADVANMTPPAFSTYFRKRTQKCFTTFLNEIRVGHACKLLEDPDLAILDICFSSGFQNATHFNKMFKQFIGRAPSEYRKFVVS</sequence>
<keyword evidence="6" id="KW-1185">Reference proteome</keyword>
<comment type="caution">
    <text evidence="5">The sequence shown here is derived from an EMBL/GenBank/DDBJ whole genome shotgun (WGS) entry which is preliminary data.</text>
</comment>
<feature type="domain" description="HTH araC/xylS-type" evidence="4">
    <location>
        <begin position="186"/>
        <end position="284"/>
    </location>
</feature>
<dbReference type="InterPro" id="IPR018060">
    <property type="entry name" value="HTH_AraC"/>
</dbReference>
<dbReference type="InterPro" id="IPR020449">
    <property type="entry name" value="Tscrpt_reg_AraC-type_HTH"/>
</dbReference>
<dbReference type="SMART" id="SM00342">
    <property type="entry name" value="HTH_ARAC"/>
    <property type="match status" value="1"/>
</dbReference>
<dbReference type="InterPro" id="IPR018062">
    <property type="entry name" value="HTH_AraC-typ_CS"/>
</dbReference>